<sequence>MCIRECRDKHVCILQLVSGSVRRLYQSHSESSGIIQCELQKRLASLSKPAHWLHCLTAEPVVASFIPTVEAVFRSRRSTKSPVSPFAALCQRVLKEPQAV</sequence>
<name>A0AAQ4EIE0_AMBAM</name>
<dbReference type="Proteomes" id="UP001321473">
    <property type="component" value="Unassembled WGS sequence"/>
</dbReference>
<proteinExistence type="predicted"/>
<dbReference type="EMBL" id="JARKHS020015378">
    <property type="protein sequence ID" value="KAK8774454.1"/>
    <property type="molecule type" value="Genomic_DNA"/>
</dbReference>
<dbReference type="AlphaFoldDB" id="A0AAQ4EIE0"/>
<keyword evidence="2" id="KW-1185">Reference proteome</keyword>
<evidence type="ECO:0000313" key="1">
    <source>
        <dbReference type="EMBL" id="KAK8774454.1"/>
    </source>
</evidence>
<protein>
    <submittedName>
        <fullName evidence="1">Uncharacterized protein</fullName>
    </submittedName>
</protein>
<organism evidence="1 2">
    <name type="scientific">Amblyomma americanum</name>
    <name type="common">Lone star tick</name>
    <dbReference type="NCBI Taxonomy" id="6943"/>
    <lineage>
        <taxon>Eukaryota</taxon>
        <taxon>Metazoa</taxon>
        <taxon>Ecdysozoa</taxon>
        <taxon>Arthropoda</taxon>
        <taxon>Chelicerata</taxon>
        <taxon>Arachnida</taxon>
        <taxon>Acari</taxon>
        <taxon>Parasitiformes</taxon>
        <taxon>Ixodida</taxon>
        <taxon>Ixodoidea</taxon>
        <taxon>Ixodidae</taxon>
        <taxon>Amblyomminae</taxon>
        <taxon>Amblyomma</taxon>
    </lineage>
</organism>
<accession>A0AAQ4EIE0</accession>
<gene>
    <name evidence="1" type="ORF">V5799_011013</name>
</gene>
<comment type="caution">
    <text evidence="1">The sequence shown here is derived from an EMBL/GenBank/DDBJ whole genome shotgun (WGS) entry which is preliminary data.</text>
</comment>
<evidence type="ECO:0000313" key="2">
    <source>
        <dbReference type="Proteomes" id="UP001321473"/>
    </source>
</evidence>
<reference evidence="1 2" key="1">
    <citation type="journal article" date="2023" name="Arcadia Sci">
        <title>De novo assembly of a long-read Amblyomma americanum tick genome.</title>
        <authorList>
            <person name="Chou S."/>
            <person name="Poskanzer K.E."/>
            <person name="Rollins M."/>
            <person name="Thuy-Boun P.S."/>
        </authorList>
    </citation>
    <scope>NUCLEOTIDE SEQUENCE [LARGE SCALE GENOMIC DNA]</scope>
    <source>
        <strain evidence="1">F_SG_1</strain>
        <tissue evidence="1">Salivary glands</tissue>
    </source>
</reference>